<dbReference type="CDD" id="cd22157">
    <property type="entry name" value="F-box_AtFBW1-like"/>
    <property type="match status" value="1"/>
</dbReference>
<dbReference type="NCBIfam" id="TIGR01640">
    <property type="entry name" value="F_box_assoc_1"/>
    <property type="match status" value="1"/>
</dbReference>
<evidence type="ECO:0000313" key="3">
    <source>
        <dbReference type="Proteomes" id="UP000077755"/>
    </source>
</evidence>
<sequence length="392" mass="44333">MSDYIPQELLHEILIKLPVESLVRFTIVCKSWYSIITDPQFVNLQCNYANLNENKKPLLVRFYDRVVKEENYTIRCDDETFSEEFTRVEFPFKSPLGYFRIVGICNGLVCLSDDLFGDTERVILWNPAVRKSVDIEMPVRPKYPHMFVLGFGNCPVTNDHKVVRVVYLKDSSLNFTVPPEVQVYSLSTGSWRDVNAGAPLSYMVEYTWSQVFVSGCVHWLAYRKQGESGSRNLLVSFHMGDEVFGEVMLPDSLANDIVYDMSVSICGDSLAALKYNKEIGQESCVVWVMREYGVSESWTKLYTIRVPETLTRTIGFRKDGEVVLSLCNNELVSYDPVTGQIKGLGITGNIRSFFVGNYVESLVLLKGQSSLREGIPNLFAAGATENAVIAEQ</sequence>
<evidence type="ECO:0000259" key="1">
    <source>
        <dbReference type="PROSITE" id="PS50181"/>
    </source>
</evidence>
<dbReference type="SMART" id="SM00256">
    <property type="entry name" value="FBOX"/>
    <property type="match status" value="1"/>
</dbReference>
<reference evidence="2" key="2">
    <citation type="submission" date="2022-03" db="EMBL/GenBank/DDBJ databases">
        <title>Draft title - Genomic analysis of global carrot germplasm unveils the trajectory of domestication and the origin of high carotenoid orange carrot.</title>
        <authorList>
            <person name="Iorizzo M."/>
            <person name="Ellison S."/>
            <person name="Senalik D."/>
            <person name="Macko-Podgorni A."/>
            <person name="Grzebelus D."/>
            <person name="Bostan H."/>
            <person name="Rolling W."/>
            <person name="Curaba J."/>
            <person name="Simon P."/>
        </authorList>
    </citation>
    <scope>NUCLEOTIDE SEQUENCE</scope>
    <source>
        <tissue evidence="2">Leaf</tissue>
    </source>
</reference>
<accession>A0AAF0X8T9</accession>
<dbReference type="InterPro" id="IPR017451">
    <property type="entry name" value="F-box-assoc_interact_dom"/>
</dbReference>
<dbReference type="Gene3D" id="1.20.1280.50">
    <property type="match status" value="1"/>
</dbReference>
<dbReference type="Proteomes" id="UP000077755">
    <property type="component" value="Chromosome 5"/>
</dbReference>
<dbReference type="InterPro" id="IPR006527">
    <property type="entry name" value="F-box-assoc_dom_typ1"/>
</dbReference>
<dbReference type="AlphaFoldDB" id="A0AAF0X8T9"/>
<dbReference type="SUPFAM" id="SSF81383">
    <property type="entry name" value="F-box domain"/>
    <property type="match status" value="1"/>
</dbReference>
<feature type="domain" description="F-box" evidence="1">
    <location>
        <begin position="1"/>
        <end position="44"/>
    </location>
</feature>
<protein>
    <recommendedName>
        <fullName evidence="1">F-box domain-containing protein</fullName>
    </recommendedName>
</protein>
<dbReference type="Pfam" id="PF07734">
    <property type="entry name" value="FBA_1"/>
    <property type="match status" value="1"/>
</dbReference>
<dbReference type="InterPro" id="IPR001810">
    <property type="entry name" value="F-box_dom"/>
</dbReference>
<proteinExistence type="predicted"/>
<dbReference type="Pfam" id="PF00646">
    <property type="entry name" value="F-box"/>
    <property type="match status" value="1"/>
</dbReference>
<dbReference type="KEGG" id="dcr:108220122"/>
<gene>
    <name evidence="2" type="ORF">DCAR_0521971</name>
</gene>
<dbReference type="EMBL" id="CP093347">
    <property type="protein sequence ID" value="WOH02582.1"/>
    <property type="molecule type" value="Genomic_DNA"/>
</dbReference>
<dbReference type="InterPro" id="IPR036047">
    <property type="entry name" value="F-box-like_dom_sf"/>
</dbReference>
<reference evidence="2" key="1">
    <citation type="journal article" date="2016" name="Nat. Genet.">
        <title>A high-quality carrot genome assembly provides new insights into carotenoid accumulation and asterid genome evolution.</title>
        <authorList>
            <person name="Iorizzo M."/>
            <person name="Ellison S."/>
            <person name="Senalik D."/>
            <person name="Zeng P."/>
            <person name="Satapoomin P."/>
            <person name="Huang J."/>
            <person name="Bowman M."/>
            <person name="Iovene M."/>
            <person name="Sanseverino W."/>
            <person name="Cavagnaro P."/>
            <person name="Yildiz M."/>
            <person name="Macko-Podgorni A."/>
            <person name="Moranska E."/>
            <person name="Grzebelus E."/>
            <person name="Grzebelus D."/>
            <person name="Ashrafi H."/>
            <person name="Zheng Z."/>
            <person name="Cheng S."/>
            <person name="Spooner D."/>
            <person name="Van Deynze A."/>
            <person name="Simon P."/>
        </authorList>
    </citation>
    <scope>NUCLEOTIDE SEQUENCE</scope>
    <source>
        <tissue evidence="2">Leaf</tissue>
    </source>
</reference>
<dbReference type="PANTHER" id="PTHR31672">
    <property type="entry name" value="BNACNNG10540D PROTEIN"/>
    <property type="match status" value="1"/>
</dbReference>
<dbReference type="PANTHER" id="PTHR31672:SF10">
    <property type="entry name" value="F-BOX DOMAIN-CONTAINING PROTEIN"/>
    <property type="match status" value="1"/>
</dbReference>
<dbReference type="InterPro" id="IPR050796">
    <property type="entry name" value="SCF_F-box_component"/>
</dbReference>
<name>A0AAF0X8T9_DAUCS</name>
<organism evidence="2 3">
    <name type="scientific">Daucus carota subsp. sativus</name>
    <name type="common">Carrot</name>
    <dbReference type="NCBI Taxonomy" id="79200"/>
    <lineage>
        <taxon>Eukaryota</taxon>
        <taxon>Viridiplantae</taxon>
        <taxon>Streptophyta</taxon>
        <taxon>Embryophyta</taxon>
        <taxon>Tracheophyta</taxon>
        <taxon>Spermatophyta</taxon>
        <taxon>Magnoliopsida</taxon>
        <taxon>eudicotyledons</taxon>
        <taxon>Gunneridae</taxon>
        <taxon>Pentapetalae</taxon>
        <taxon>asterids</taxon>
        <taxon>campanulids</taxon>
        <taxon>Apiales</taxon>
        <taxon>Apiaceae</taxon>
        <taxon>Apioideae</taxon>
        <taxon>Scandiceae</taxon>
        <taxon>Daucinae</taxon>
        <taxon>Daucus</taxon>
        <taxon>Daucus sect. Daucus</taxon>
    </lineage>
</organism>
<evidence type="ECO:0000313" key="2">
    <source>
        <dbReference type="EMBL" id="WOH02582.1"/>
    </source>
</evidence>
<dbReference type="PROSITE" id="PS50181">
    <property type="entry name" value="FBOX"/>
    <property type="match status" value="1"/>
</dbReference>
<keyword evidence="3" id="KW-1185">Reference proteome</keyword>